<accession>A0A4U8S0B6</accession>
<dbReference type="OrthoDB" id="9794935at2"/>
<evidence type="ECO:0008006" key="3">
    <source>
        <dbReference type="Google" id="ProtNLM"/>
    </source>
</evidence>
<keyword evidence="2" id="KW-1185">Reference proteome</keyword>
<dbReference type="AlphaFoldDB" id="A0A4U8S0B6"/>
<dbReference type="PANTHER" id="PTHR34071:SF2">
    <property type="entry name" value="FLAVIN-NUCLEOTIDE-BINDING PROTEIN"/>
    <property type="match status" value="1"/>
</dbReference>
<sequence length="204" mass="23356">MVCPLFCKNLQGSDMRRKDRILDENKAKEIMHKARYCVLSSAPACVSDFELPKKVEQSGQKESYEIFSIPVSFVYAENTLFIHTAKAGRKIAFFKDNTLICAVFVGDVEVPNLFSEEELQQIARDEPKKLGSHVFTTEYESVIAYGRIRQILNYEEQNRAMALLCQKYMPDKAAFVQHSVDTERKHLNVYGIELIHISAKAKIL</sequence>
<comment type="caution">
    <text evidence="1">The sequence shown here is derived from an EMBL/GenBank/DDBJ whole genome shotgun (WGS) entry which is preliminary data.</text>
</comment>
<protein>
    <recommendedName>
        <fullName evidence="3">5-nitroimidazole antibiotic resistance protein</fullName>
    </recommendedName>
</protein>
<organism evidence="1 2">
    <name type="scientific">Helicobacter typhlonius</name>
    <dbReference type="NCBI Taxonomy" id="76936"/>
    <lineage>
        <taxon>Bacteria</taxon>
        <taxon>Pseudomonadati</taxon>
        <taxon>Campylobacterota</taxon>
        <taxon>Epsilonproteobacteria</taxon>
        <taxon>Campylobacterales</taxon>
        <taxon>Helicobacteraceae</taxon>
        <taxon>Helicobacter</taxon>
    </lineage>
</organism>
<dbReference type="Proteomes" id="UP000029925">
    <property type="component" value="Unassembled WGS sequence"/>
</dbReference>
<evidence type="ECO:0000313" key="2">
    <source>
        <dbReference type="Proteomes" id="UP000029925"/>
    </source>
</evidence>
<name>A0A4U8S0B6_9HELI</name>
<dbReference type="Pfam" id="PF12900">
    <property type="entry name" value="Pyridox_ox_2"/>
    <property type="match status" value="1"/>
</dbReference>
<dbReference type="Gene3D" id="2.30.110.10">
    <property type="entry name" value="Electron Transport, Fmn-binding Protein, Chain A"/>
    <property type="match status" value="1"/>
</dbReference>
<reference evidence="1 2" key="1">
    <citation type="journal article" date="2014" name="Genome Announc.">
        <title>Draft genome sequences of eight enterohepatic helicobacter species isolated from both laboratory and wild rodents.</title>
        <authorList>
            <person name="Sheh A."/>
            <person name="Shen Z."/>
            <person name="Fox J.G."/>
        </authorList>
    </citation>
    <scope>NUCLEOTIDE SEQUENCE [LARGE SCALE GENOMIC DNA]</scope>
    <source>
        <strain evidence="1 2">MIT 98-6810</strain>
    </source>
</reference>
<dbReference type="STRING" id="76936.BN2458_PEG2110"/>
<proteinExistence type="predicted"/>
<dbReference type="InterPro" id="IPR024747">
    <property type="entry name" value="Pyridox_Oxase-rel"/>
</dbReference>
<dbReference type="InterPro" id="IPR012349">
    <property type="entry name" value="Split_barrel_FMN-bd"/>
</dbReference>
<evidence type="ECO:0000313" key="1">
    <source>
        <dbReference type="EMBL" id="TLD78966.1"/>
    </source>
</evidence>
<dbReference type="EMBL" id="JRPF02000003">
    <property type="protein sequence ID" value="TLD78966.1"/>
    <property type="molecule type" value="Genomic_DNA"/>
</dbReference>
<gene>
    <name evidence="1" type="ORF">LS75_004260</name>
</gene>
<dbReference type="PANTHER" id="PTHR34071">
    <property type="entry name" value="5-NITROIMIDAZOLE ANTIBIOTICS RESISTANCE PROTEIN, NIMA-FAMILY-RELATED PROTEIN-RELATED"/>
    <property type="match status" value="1"/>
</dbReference>
<dbReference type="SUPFAM" id="SSF50475">
    <property type="entry name" value="FMN-binding split barrel"/>
    <property type="match status" value="1"/>
</dbReference>